<evidence type="ECO:0000256" key="3">
    <source>
        <dbReference type="ARBA" id="ARBA00015716"/>
    </source>
</evidence>
<evidence type="ECO:0000313" key="7">
    <source>
        <dbReference type="EMBL" id="VEH85680.1"/>
    </source>
</evidence>
<dbReference type="RefSeq" id="WP_058461869.1">
    <property type="nucleotide sequence ID" value="NZ_CAAAHS010000005.1"/>
</dbReference>
<dbReference type="GO" id="GO:0005829">
    <property type="term" value="C:cytosol"/>
    <property type="evidence" value="ECO:0007669"/>
    <property type="project" value="TreeGrafter"/>
</dbReference>
<gene>
    <name evidence="6" type="ORF">Lade_0826</name>
    <name evidence="7" type="ORF">NCTC12735_01315</name>
</gene>
<reference evidence="6 8" key="1">
    <citation type="submission" date="2015-11" db="EMBL/GenBank/DDBJ databases">
        <title>Identification of large and diverse effector repertoires of 38 Legionella species.</title>
        <authorList>
            <person name="Burstein D."/>
            <person name="Amaro F."/>
            <person name="Zusman T."/>
            <person name="Lifshitz Z."/>
            <person name="Cohen O."/>
            <person name="Gilbert J.A."/>
            <person name="Pupko T."/>
            <person name="Shuman H.A."/>
            <person name="Segal G."/>
        </authorList>
    </citation>
    <scope>NUCLEOTIDE SEQUENCE [LARGE SCALE GENOMIC DNA]</scope>
    <source>
        <strain evidence="6 8">1762-AUS-E</strain>
    </source>
</reference>
<evidence type="ECO:0000313" key="8">
    <source>
        <dbReference type="Proteomes" id="UP000054859"/>
    </source>
</evidence>
<comment type="function">
    <text evidence="1">Plays a role in synthesis, processing and/or stability of 23S rRNA.</text>
</comment>
<dbReference type="InterPro" id="IPR003772">
    <property type="entry name" value="YceD"/>
</dbReference>
<comment type="similarity">
    <text evidence="2">Belongs to the DUF177 domain family.</text>
</comment>
<dbReference type="AlphaFoldDB" id="A0A0W0R536"/>
<dbReference type="STRING" id="45056.Lade_0826"/>
<dbReference type="EMBL" id="LNKA01000001">
    <property type="protein sequence ID" value="KTC66168.1"/>
    <property type="molecule type" value="Genomic_DNA"/>
</dbReference>
<protein>
    <recommendedName>
        <fullName evidence="3">Large ribosomal RNA subunit accumulation protein YceD</fullName>
    </recommendedName>
    <alternativeName>
        <fullName evidence="5">23S rRNA accumulation protein YceD</fullName>
    </alternativeName>
</protein>
<accession>A0A0W0R536</accession>
<keyword evidence="8" id="KW-1185">Reference proteome</keyword>
<dbReference type="KEGG" id="ladl:NCTC12735_01315"/>
<organism evidence="6 8">
    <name type="scientific">Legionella adelaidensis</name>
    <dbReference type="NCBI Taxonomy" id="45056"/>
    <lineage>
        <taxon>Bacteria</taxon>
        <taxon>Pseudomonadati</taxon>
        <taxon>Pseudomonadota</taxon>
        <taxon>Gammaproteobacteria</taxon>
        <taxon>Legionellales</taxon>
        <taxon>Legionellaceae</taxon>
        <taxon>Legionella</taxon>
    </lineage>
</organism>
<geneLocation type="plasmid" evidence="7 9">
    <name>19</name>
</geneLocation>
<dbReference type="Proteomes" id="UP000281170">
    <property type="component" value="Plasmid 19"/>
</dbReference>
<evidence type="ECO:0000256" key="1">
    <source>
        <dbReference type="ARBA" id="ARBA00002868"/>
    </source>
</evidence>
<dbReference type="GO" id="GO:0042254">
    <property type="term" value="P:ribosome biogenesis"/>
    <property type="evidence" value="ECO:0007669"/>
    <property type="project" value="UniProtKB-KW"/>
</dbReference>
<name>A0A0W0R536_9GAMM</name>
<keyword evidence="4" id="KW-0690">Ribosome biogenesis</keyword>
<keyword evidence="7" id="KW-0614">Plasmid</keyword>
<dbReference type="OrthoDB" id="9786771at2"/>
<evidence type="ECO:0000313" key="6">
    <source>
        <dbReference type="EMBL" id="KTC66168.1"/>
    </source>
</evidence>
<dbReference type="PANTHER" id="PTHR38099">
    <property type="entry name" value="LARGE RIBOSOMAL RNA SUBUNIT ACCUMULATION PROTEIN YCED"/>
    <property type="match status" value="1"/>
</dbReference>
<reference evidence="7 9" key="2">
    <citation type="submission" date="2018-12" db="EMBL/GenBank/DDBJ databases">
        <authorList>
            <consortium name="Pathogen Informatics"/>
        </authorList>
    </citation>
    <scope>NUCLEOTIDE SEQUENCE [LARGE SCALE GENOMIC DNA]</scope>
    <source>
        <strain evidence="7 9">NCTC12735</strain>
        <plasmid evidence="9">19</plasmid>
    </source>
</reference>
<dbReference type="Pfam" id="PF02620">
    <property type="entry name" value="YceD"/>
    <property type="match status" value="1"/>
</dbReference>
<evidence type="ECO:0000256" key="2">
    <source>
        <dbReference type="ARBA" id="ARBA00010740"/>
    </source>
</evidence>
<dbReference type="EMBL" id="LR134428">
    <property type="protein sequence ID" value="VEH85680.1"/>
    <property type="molecule type" value="Genomic_DNA"/>
</dbReference>
<evidence type="ECO:0000256" key="4">
    <source>
        <dbReference type="ARBA" id="ARBA00022517"/>
    </source>
</evidence>
<evidence type="ECO:0000256" key="5">
    <source>
        <dbReference type="ARBA" id="ARBA00031841"/>
    </source>
</evidence>
<dbReference type="PANTHER" id="PTHR38099:SF1">
    <property type="entry name" value="LARGE RIBOSOMAL RNA SUBUNIT ACCUMULATION PROTEIN YCED"/>
    <property type="match status" value="1"/>
</dbReference>
<proteinExistence type="inferred from homology"/>
<sequence length="138" mass="16022">MKISLKAKEKESGIQKVTLDLTARLPAHISKVNPVVCEYEVTAQDNYYLVRMKVNGELELFCQRCLQNFSYPYQSEMEIAVCESDSMAEKLLERFETIVERSFIIDLEEIVTDELYLSVPERHVNEEDCDKEVSKYIG</sequence>
<dbReference type="Proteomes" id="UP000054859">
    <property type="component" value="Unassembled WGS sequence"/>
</dbReference>
<dbReference type="InterPro" id="IPR039255">
    <property type="entry name" value="YceD_bac"/>
</dbReference>
<dbReference type="PATRIC" id="fig|45056.6.peg.855"/>
<evidence type="ECO:0000313" key="9">
    <source>
        <dbReference type="Proteomes" id="UP000281170"/>
    </source>
</evidence>